<dbReference type="PANTHER" id="PTHR16011:SF0">
    <property type="entry name" value="INTRAFLAGELLAR TRANSPORT PROTEIN 57 HOMOLOG"/>
    <property type="match status" value="1"/>
</dbReference>
<proteinExistence type="inferred from homology"/>
<comment type="similarity">
    <text evidence="2">Belongs to the IFT57 family.</text>
</comment>
<dbReference type="GO" id="GO:0005815">
    <property type="term" value="C:microtubule organizing center"/>
    <property type="evidence" value="ECO:0007669"/>
    <property type="project" value="TreeGrafter"/>
</dbReference>
<feature type="region of interest" description="Disordered" evidence="6">
    <location>
        <begin position="391"/>
        <end position="414"/>
    </location>
</feature>
<dbReference type="GO" id="GO:1905515">
    <property type="term" value="P:non-motile cilium assembly"/>
    <property type="evidence" value="ECO:0007669"/>
    <property type="project" value="TreeGrafter"/>
</dbReference>
<evidence type="ECO:0000313" key="7">
    <source>
        <dbReference type="EMBL" id="CAD9584756.1"/>
    </source>
</evidence>
<dbReference type="EMBL" id="HBGY01017598">
    <property type="protein sequence ID" value="CAD9584756.1"/>
    <property type="molecule type" value="Transcribed_RNA"/>
</dbReference>
<accession>A0A7S2KSU8</accession>
<dbReference type="InterPro" id="IPR019530">
    <property type="entry name" value="Intra-flagellar_transport_57"/>
</dbReference>
<dbReference type="GO" id="GO:0005929">
    <property type="term" value="C:cilium"/>
    <property type="evidence" value="ECO:0007669"/>
    <property type="project" value="UniProtKB-SubCell"/>
</dbReference>
<feature type="coiled-coil region" evidence="5">
    <location>
        <begin position="286"/>
        <end position="313"/>
    </location>
</feature>
<evidence type="ECO:0000256" key="5">
    <source>
        <dbReference type="SAM" id="Coils"/>
    </source>
</evidence>
<evidence type="ECO:0000256" key="4">
    <source>
        <dbReference type="ARBA" id="ARBA00023273"/>
    </source>
</evidence>
<name>A0A7S2KSU8_9STRA</name>
<reference evidence="7" key="1">
    <citation type="submission" date="2021-01" db="EMBL/GenBank/DDBJ databases">
        <authorList>
            <person name="Corre E."/>
            <person name="Pelletier E."/>
            <person name="Niang G."/>
            <person name="Scheremetjew M."/>
            <person name="Finn R."/>
            <person name="Kale V."/>
            <person name="Holt S."/>
            <person name="Cochrane G."/>
            <person name="Meng A."/>
            <person name="Brown T."/>
            <person name="Cohen L."/>
        </authorList>
    </citation>
    <scope>NUCLEOTIDE SEQUENCE</scope>
    <source>
        <strain evidence="7">B650</strain>
    </source>
</reference>
<evidence type="ECO:0000256" key="3">
    <source>
        <dbReference type="ARBA" id="ARBA00023069"/>
    </source>
</evidence>
<dbReference type="Pfam" id="PF10498">
    <property type="entry name" value="IFT57"/>
    <property type="match status" value="1"/>
</dbReference>
<keyword evidence="4" id="KW-0966">Cell projection</keyword>
<dbReference type="GO" id="GO:0042073">
    <property type="term" value="P:intraciliary transport"/>
    <property type="evidence" value="ECO:0007669"/>
    <property type="project" value="TreeGrafter"/>
</dbReference>
<dbReference type="GO" id="GO:0030992">
    <property type="term" value="C:intraciliary transport particle B"/>
    <property type="evidence" value="ECO:0007669"/>
    <property type="project" value="TreeGrafter"/>
</dbReference>
<keyword evidence="5" id="KW-0175">Coiled coil</keyword>
<keyword evidence="3" id="KW-0969">Cilium</keyword>
<protein>
    <recommendedName>
        <fullName evidence="8">Intraflagellar transport protein 57 homolog</fullName>
    </recommendedName>
</protein>
<evidence type="ECO:0000256" key="1">
    <source>
        <dbReference type="ARBA" id="ARBA00004138"/>
    </source>
</evidence>
<comment type="subcellular location">
    <subcellularLocation>
        <location evidence="1">Cell projection</location>
        <location evidence="1">Cilium</location>
    </subcellularLocation>
</comment>
<feature type="compositionally biased region" description="Low complexity" evidence="6">
    <location>
        <begin position="400"/>
        <end position="414"/>
    </location>
</feature>
<dbReference type="GO" id="GO:0005794">
    <property type="term" value="C:Golgi apparatus"/>
    <property type="evidence" value="ECO:0007669"/>
    <property type="project" value="TreeGrafter"/>
</dbReference>
<dbReference type="PANTHER" id="PTHR16011">
    <property type="entry name" value="IFT57/HIPPI"/>
    <property type="match status" value="1"/>
</dbReference>
<gene>
    <name evidence="7" type="ORF">LDAN0321_LOCUS11408</name>
</gene>
<evidence type="ECO:0008006" key="8">
    <source>
        <dbReference type="Google" id="ProtNLM"/>
    </source>
</evidence>
<organism evidence="7">
    <name type="scientific">Leptocylindrus danicus</name>
    <dbReference type="NCBI Taxonomy" id="163516"/>
    <lineage>
        <taxon>Eukaryota</taxon>
        <taxon>Sar</taxon>
        <taxon>Stramenopiles</taxon>
        <taxon>Ochrophyta</taxon>
        <taxon>Bacillariophyta</taxon>
        <taxon>Coscinodiscophyceae</taxon>
        <taxon>Chaetocerotophycidae</taxon>
        <taxon>Leptocylindrales</taxon>
        <taxon>Leptocylindraceae</taxon>
        <taxon>Leptocylindrus</taxon>
    </lineage>
</organism>
<dbReference type="AlphaFoldDB" id="A0A7S2KSU8"/>
<evidence type="ECO:0000256" key="6">
    <source>
        <dbReference type="SAM" id="MobiDB-lite"/>
    </source>
</evidence>
<sequence length="414" mass="47007">MMDDSPKSTDKQKMAINPACFAKMDIVVEKLRALDYESLYVKQQDMQPLRRDHFAVVGVNSVLQFQEFIHLAAWLINVVRDGAFRVDEFDDPNSIVHKLMLELQIFGFECGFPASRLKHAYGEAVIEVVDFLADQALQKINFRFQLPNHKFLSSNYVADEIVGDDDILEEVENVDEESHIFDDSRDNSINSYSSNSSSNQLIGSCIDPIEWKAELERVGPSLRAAERSSPKNRDHWRQHVDQMIRHDNDTRSLIPSVESGLLRFSQDLADVVDRVRIKESHLNDRFSNYCNEYNELKEKLTNAEKKNIQYGSSISTLSNEYIAVTNKLKDLKGAVEMRGSSMTDTTPLMRIKEALQLIKADIKTFDLQIGIVENALIHAIVQQSLMNGYQSDNDEHSSLSCETSVSSNSASSNE</sequence>
<evidence type="ECO:0000256" key="2">
    <source>
        <dbReference type="ARBA" id="ARBA00009415"/>
    </source>
</evidence>